<dbReference type="InterPro" id="IPR007867">
    <property type="entry name" value="GMC_OxRtase_C"/>
</dbReference>
<feature type="domain" description="Glucose-methanol-choline oxidoreductase N-terminal" evidence="5">
    <location>
        <begin position="619"/>
        <end position="633"/>
    </location>
</feature>
<evidence type="ECO:0000256" key="4">
    <source>
        <dbReference type="ARBA" id="ARBA00022827"/>
    </source>
</evidence>
<organism evidence="6 7">
    <name type="scientific">Effrenium voratum</name>
    <dbReference type="NCBI Taxonomy" id="2562239"/>
    <lineage>
        <taxon>Eukaryota</taxon>
        <taxon>Sar</taxon>
        <taxon>Alveolata</taxon>
        <taxon>Dinophyceae</taxon>
        <taxon>Suessiales</taxon>
        <taxon>Symbiodiniaceae</taxon>
        <taxon>Effrenium</taxon>
    </lineage>
</organism>
<proteinExistence type="inferred from homology"/>
<keyword evidence="7" id="KW-1185">Reference proteome</keyword>
<gene>
    <name evidence="6" type="ORF">EVOR1521_LOCUS3415</name>
</gene>
<dbReference type="Pfam" id="PF05199">
    <property type="entry name" value="GMC_oxred_C"/>
    <property type="match status" value="1"/>
</dbReference>
<protein>
    <recommendedName>
        <fullName evidence="5">Glucose-methanol-choline oxidoreductase N-terminal domain-containing protein</fullName>
    </recommendedName>
</protein>
<reference evidence="6" key="1">
    <citation type="submission" date="2023-08" db="EMBL/GenBank/DDBJ databases">
        <authorList>
            <person name="Chen Y."/>
            <person name="Shah S."/>
            <person name="Dougan E. K."/>
            <person name="Thang M."/>
            <person name="Chan C."/>
        </authorList>
    </citation>
    <scope>NUCLEOTIDE SEQUENCE</scope>
</reference>
<keyword evidence="3" id="KW-0285">Flavoprotein</keyword>
<dbReference type="InterPro" id="IPR018170">
    <property type="entry name" value="Aldo/ket_reductase_CS"/>
</dbReference>
<dbReference type="Gene3D" id="3.50.50.60">
    <property type="entry name" value="FAD/NAD(P)-binding domain"/>
    <property type="match status" value="1"/>
</dbReference>
<evidence type="ECO:0000256" key="2">
    <source>
        <dbReference type="ARBA" id="ARBA00010790"/>
    </source>
</evidence>
<evidence type="ECO:0000256" key="3">
    <source>
        <dbReference type="ARBA" id="ARBA00022630"/>
    </source>
</evidence>
<accession>A0AA36HQW0</accession>
<dbReference type="EMBL" id="CAUJNA010000206">
    <property type="protein sequence ID" value="CAJ1373658.1"/>
    <property type="molecule type" value="Genomic_DNA"/>
</dbReference>
<dbReference type="GO" id="GO:0050660">
    <property type="term" value="F:flavin adenine dinucleotide binding"/>
    <property type="evidence" value="ECO:0007669"/>
    <property type="project" value="InterPro"/>
</dbReference>
<dbReference type="PROSITE" id="PS00624">
    <property type="entry name" value="GMC_OXRED_2"/>
    <property type="match status" value="1"/>
</dbReference>
<dbReference type="Pfam" id="PF00732">
    <property type="entry name" value="GMC_oxred_N"/>
    <property type="match status" value="1"/>
</dbReference>
<dbReference type="InterPro" id="IPR020471">
    <property type="entry name" value="AKR"/>
</dbReference>
<dbReference type="Gene3D" id="3.30.410.40">
    <property type="match status" value="1"/>
</dbReference>
<evidence type="ECO:0000256" key="1">
    <source>
        <dbReference type="ARBA" id="ARBA00001974"/>
    </source>
</evidence>
<dbReference type="PANTHER" id="PTHR11552:SF147">
    <property type="entry name" value="CHOLINE DEHYDROGENASE, MITOCHONDRIAL"/>
    <property type="match status" value="1"/>
</dbReference>
<evidence type="ECO:0000259" key="5">
    <source>
        <dbReference type="PROSITE" id="PS00624"/>
    </source>
</evidence>
<comment type="caution">
    <text evidence="6">The sequence shown here is derived from an EMBL/GenBank/DDBJ whole genome shotgun (WGS) entry which is preliminary data.</text>
</comment>
<comment type="cofactor">
    <cofactor evidence="1">
        <name>FAD</name>
        <dbReference type="ChEBI" id="CHEBI:57692"/>
    </cofactor>
</comment>
<dbReference type="PANTHER" id="PTHR11552">
    <property type="entry name" value="GLUCOSE-METHANOL-CHOLINE GMC OXIDOREDUCTASE"/>
    <property type="match status" value="1"/>
</dbReference>
<comment type="similarity">
    <text evidence="2">Belongs to the GMC oxidoreductase family.</text>
</comment>
<sequence>MKAAALSLASGVAAEQPWTALGLAGNLNGNVPLVAEAVESWLSLGGRAFDTALMYYNDEGLRQGIQQSGVRESEVFVTTKIPPERMGFQEALLALNETRRNVFRSNRPLDCVLIHWPGRAWPKRTTDPPCVVARGSLAGDWSRCRQETWAALREAKAAGLVRQIGVSNYEVPHLEELPDVPDVLQMEFHPWWNRVDLLQWCLKRKVQPVAYSSLGGASSDWLDVPSLVQLASGQGCTVAQLLLNWAVSQGVSVIPSARSRKHMAENLRCCERPLPAEVLDFVSQVGSLQQRTIEPDPRFVFVPGVPVASFGGPVPPSHAHLNLFGGIEQFHAGSLRKQCWGTWKKPYPCCSPEFGPEGLSSCWDSDMDFAECCLPAAYLKIEVPDMGLFSADEDLDFLVVGAGSAGSIAASRLARKGFKVLLLESGGEGLASSRGQSHPNPSAADQLQSWFVHTVEWSLGEVLRTTQLLHGRGLGGSSAVNGRIYTRTALPFEGQLVAEAYADVEADLRLSLEAEAELSAWQKDLARGLAAANVPFCENASMGTRPAVGPVQRITGCRHGGPLSAYHCAMGAMGLQAGNVKLLQHAHVDRLLVAGGTALGVEVGKVTFRSRFGVVLSAGAVQTPSILVRSGIGNRADLQRLGIGLKVESPHVGFNLQDHPYLPFRISTRVSCDHTEKGLYAFYSNVSNIAQSRKQRMFELQLIPHCRGELPTSKLELKGYLILLKGKTSGRVVVRSGDPRDPPGILQDPFAGEGADAWQLLEGLRDVYRLLKFYWRPAGPSGPLLLEPAFDSLMENGFGGQYCAQHLGLWQHPMGSARIGPVLDANLRVRGVKNLYVADASALPDWALAGHPDAGIRAVGSLAARFAAEEVSSSRRGTEKMCTMRFARFMHGIGSASSCVVSVDPTFCCYHSD</sequence>
<dbReference type="AlphaFoldDB" id="A0AA36HQW0"/>
<evidence type="ECO:0000313" key="6">
    <source>
        <dbReference type="EMBL" id="CAJ1373658.1"/>
    </source>
</evidence>
<dbReference type="PRINTS" id="PR00069">
    <property type="entry name" value="ALDKETRDTASE"/>
</dbReference>
<dbReference type="PROSITE" id="PS00062">
    <property type="entry name" value="ALDOKETO_REDUCTASE_2"/>
    <property type="match status" value="1"/>
</dbReference>
<dbReference type="InterPro" id="IPR023210">
    <property type="entry name" value="NADP_OxRdtase_dom"/>
</dbReference>
<dbReference type="InterPro" id="IPR012132">
    <property type="entry name" value="GMC_OxRdtase"/>
</dbReference>
<dbReference type="Proteomes" id="UP001178507">
    <property type="component" value="Unassembled WGS sequence"/>
</dbReference>
<dbReference type="GO" id="GO:0016614">
    <property type="term" value="F:oxidoreductase activity, acting on CH-OH group of donors"/>
    <property type="evidence" value="ECO:0007669"/>
    <property type="project" value="InterPro"/>
</dbReference>
<keyword evidence="4" id="KW-0274">FAD</keyword>
<dbReference type="Pfam" id="PF00248">
    <property type="entry name" value="Aldo_ket_red"/>
    <property type="match status" value="1"/>
</dbReference>
<dbReference type="InterPro" id="IPR036812">
    <property type="entry name" value="NAD(P)_OxRdtase_dom_sf"/>
</dbReference>
<dbReference type="InterPro" id="IPR000172">
    <property type="entry name" value="GMC_OxRdtase_N"/>
</dbReference>
<dbReference type="InterPro" id="IPR036188">
    <property type="entry name" value="FAD/NAD-bd_sf"/>
</dbReference>
<dbReference type="CDD" id="cd19071">
    <property type="entry name" value="AKR_AKR1-5-like"/>
    <property type="match status" value="1"/>
</dbReference>
<evidence type="ECO:0000313" key="7">
    <source>
        <dbReference type="Proteomes" id="UP001178507"/>
    </source>
</evidence>
<dbReference type="SUPFAM" id="SSF51430">
    <property type="entry name" value="NAD(P)-linked oxidoreductase"/>
    <property type="match status" value="1"/>
</dbReference>
<dbReference type="SUPFAM" id="SSF51905">
    <property type="entry name" value="FAD/NAD(P)-binding domain"/>
    <property type="match status" value="1"/>
</dbReference>
<name>A0AA36HQW0_9DINO</name>
<dbReference type="Gene3D" id="3.20.20.100">
    <property type="entry name" value="NADP-dependent oxidoreductase domain"/>
    <property type="match status" value="1"/>
</dbReference>